<feature type="domain" description="Pyridine nucleotide-disulphide oxidoreductase dimerisation" evidence="14">
    <location>
        <begin position="345"/>
        <end position="452"/>
    </location>
</feature>
<evidence type="ECO:0000259" key="14">
    <source>
        <dbReference type="Pfam" id="PF02852"/>
    </source>
</evidence>
<evidence type="ECO:0000256" key="7">
    <source>
        <dbReference type="ARBA" id="ARBA00022827"/>
    </source>
</evidence>
<evidence type="ECO:0000256" key="2">
    <source>
        <dbReference type="ARBA" id="ARBA00007532"/>
    </source>
</evidence>
<dbReference type="InterPro" id="IPR036188">
    <property type="entry name" value="FAD/NAD-bd_sf"/>
</dbReference>
<feature type="domain" description="FAD/NAD(P)-binding" evidence="15">
    <location>
        <begin position="4"/>
        <end position="324"/>
    </location>
</feature>
<evidence type="ECO:0000256" key="3">
    <source>
        <dbReference type="ARBA" id="ARBA00012608"/>
    </source>
</evidence>
<evidence type="ECO:0000313" key="17">
    <source>
        <dbReference type="Proteomes" id="UP001190336"/>
    </source>
</evidence>
<dbReference type="PANTHER" id="PTHR22912">
    <property type="entry name" value="DISULFIDE OXIDOREDUCTASE"/>
    <property type="match status" value="1"/>
</dbReference>
<dbReference type="InterPro" id="IPR016156">
    <property type="entry name" value="FAD/NAD-linked_Rdtase_dimer_sf"/>
</dbReference>
<evidence type="ECO:0000256" key="5">
    <source>
        <dbReference type="ARBA" id="ARBA00022490"/>
    </source>
</evidence>
<evidence type="ECO:0000256" key="11">
    <source>
        <dbReference type="ARBA" id="ARBA00023284"/>
    </source>
</evidence>
<dbReference type="InterPro" id="IPR023753">
    <property type="entry name" value="FAD/NAD-binding_dom"/>
</dbReference>
<keyword evidence="7 13" id="KW-0274">FAD</keyword>
<dbReference type="InterPro" id="IPR004099">
    <property type="entry name" value="Pyr_nucl-diS_OxRdtase_dimer"/>
</dbReference>
<dbReference type="InterPro" id="IPR006258">
    <property type="entry name" value="Lipoamide_DH"/>
</dbReference>
<dbReference type="SUPFAM" id="SSF51905">
    <property type="entry name" value="FAD/NAD(P)-binding domain"/>
    <property type="match status" value="1"/>
</dbReference>
<evidence type="ECO:0000259" key="15">
    <source>
        <dbReference type="Pfam" id="PF07992"/>
    </source>
</evidence>
<keyword evidence="8 13" id="KW-0560">Oxidoreductase</keyword>
<dbReference type="PIRSF" id="PIRSF000350">
    <property type="entry name" value="Mercury_reductase_MerA"/>
    <property type="match status" value="1"/>
</dbReference>
<sequence length="464" mass="49164">MTHFDVVVLGAGPGGYVAAIRAAQLGLNTAIIEPKYWGGVCLNVGCIPSKALLRNAELAHIFTREAAAFGISGTATFDYGAAFDRSRKVADGRVAGVHFLMKKNKITEINGYGTFTDPHTLSVALNDGGTQTVTFGHAIIATGSSTRLVPGTSLSTNVVTYEQLILSRELPKSIVIAGAGAIGMEFSYVLANYGVDVTVVEFLPRALPNEDAEVSKEIEKQFKKLGVKIRTGTKVESITDDGSTVSVVVSKDGQTETLQADKVLQAIGFAPNVDGYGLEAAGVALTERRAIGVGEYMQTSVPHIYAIGDVTGLLQLAHVAEAQGVVAAETIGGAETMPLGDYRMMPRATFCQPQVASFGLTEEQAKAEGYDVKVVKFPFTANGKAHGVGDPSGFVKLIADARYGELIGGHLVGHDVSELLPELTLAQKWDLTANELARNVHTHPTMSEALQECFHGLTGHMINF</sequence>
<proteinExistence type="inferred from homology"/>
<dbReference type="InterPro" id="IPR050151">
    <property type="entry name" value="Class-I_Pyr_Nuc-Dis_Oxidored"/>
</dbReference>
<dbReference type="PRINTS" id="PR00411">
    <property type="entry name" value="PNDRDTASEI"/>
</dbReference>
<reference evidence="16 17" key="1">
    <citation type="submission" date="2023-08" db="EMBL/GenBank/DDBJ databases">
        <authorList>
            <person name="Folkvardsen B D."/>
            <person name="Norman A."/>
        </authorList>
    </citation>
    <scope>NUCLEOTIDE SEQUENCE [LARGE SCALE GENOMIC DNA]</scope>
    <source>
        <strain evidence="16 17">Mu0083</strain>
    </source>
</reference>
<dbReference type="Pfam" id="PF02852">
    <property type="entry name" value="Pyr_redox_dim"/>
    <property type="match status" value="1"/>
</dbReference>
<dbReference type="PRINTS" id="PR00368">
    <property type="entry name" value="FADPNR"/>
</dbReference>
<evidence type="ECO:0000256" key="4">
    <source>
        <dbReference type="ARBA" id="ARBA00016961"/>
    </source>
</evidence>
<evidence type="ECO:0000313" key="16">
    <source>
        <dbReference type="EMBL" id="CAJ1493598.1"/>
    </source>
</evidence>
<accession>A0ABN9MRB5</accession>
<evidence type="ECO:0000256" key="12">
    <source>
        <dbReference type="ARBA" id="ARBA00049187"/>
    </source>
</evidence>
<comment type="miscellaneous">
    <text evidence="13">The active site is a redox-active disulfide bond.</text>
</comment>
<dbReference type="GO" id="GO:0004148">
    <property type="term" value="F:dihydrolipoyl dehydrogenase (NADH) activity"/>
    <property type="evidence" value="ECO:0007669"/>
    <property type="project" value="UniProtKB-EC"/>
</dbReference>
<evidence type="ECO:0000256" key="13">
    <source>
        <dbReference type="RuleBase" id="RU003692"/>
    </source>
</evidence>
<organism evidence="16 17">
    <name type="scientific">[Mycobacterium] kokjensenii</name>
    <dbReference type="NCBI Taxonomy" id="3064287"/>
    <lineage>
        <taxon>Bacteria</taxon>
        <taxon>Bacillati</taxon>
        <taxon>Actinomycetota</taxon>
        <taxon>Actinomycetes</taxon>
        <taxon>Mycobacteriales</taxon>
        <taxon>Mycobacteriaceae</taxon>
        <taxon>Mycolicibacter</taxon>
    </lineage>
</organism>
<dbReference type="PROSITE" id="PS00076">
    <property type="entry name" value="PYRIDINE_REDOX_1"/>
    <property type="match status" value="1"/>
</dbReference>
<comment type="similarity">
    <text evidence="2 13">Belongs to the class-I pyridine nucleotide-disulfide oxidoreductase family.</text>
</comment>
<dbReference type="InterPro" id="IPR012999">
    <property type="entry name" value="Pyr_OxRdtase_I_AS"/>
</dbReference>
<evidence type="ECO:0000256" key="9">
    <source>
        <dbReference type="ARBA" id="ARBA00023027"/>
    </source>
</evidence>
<protein>
    <recommendedName>
        <fullName evidence="4 13">Dihydrolipoyl dehydrogenase</fullName>
        <ecNumber evidence="3 13">1.8.1.4</ecNumber>
    </recommendedName>
</protein>
<evidence type="ECO:0000256" key="8">
    <source>
        <dbReference type="ARBA" id="ARBA00023002"/>
    </source>
</evidence>
<dbReference type="Gene3D" id="3.50.50.60">
    <property type="entry name" value="FAD/NAD(P)-binding domain"/>
    <property type="match status" value="2"/>
</dbReference>
<keyword evidence="10" id="KW-1015">Disulfide bond</keyword>
<dbReference type="EC" id="1.8.1.4" evidence="3 13"/>
<comment type="catalytic activity">
    <reaction evidence="12 13">
        <text>N(6)-[(R)-dihydrolipoyl]-L-lysyl-[protein] + NAD(+) = N(6)-[(R)-lipoyl]-L-lysyl-[protein] + NADH + H(+)</text>
        <dbReference type="Rhea" id="RHEA:15045"/>
        <dbReference type="Rhea" id="RHEA-COMP:10474"/>
        <dbReference type="Rhea" id="RHEA-COMP:10475"/>
        <dbReference type="ChEBI" id="CHEBI:15378"/>
        <dbReference type="ChEBI" id="CHEBI:57540"/>
        <dbReference type="ChEBI" id="CHEBI:57945"/>
        <dbReference type="ChEBI" id="CHEBI:83099"/>
        <dbReference type="ChEBI" id="CHEBI:83100"/>
        <dbReference type="EC" id="1.8.1.4"/>
    </reaction>
</comment>
<dbReference type="SUPFAM" id="SSF55424">
    <property type="entry name" value="FAD/NAD-linked reductases, dimerisation (C-terminal) domain"/>
    <property type="match status" value="1"/>
</dbReference>
<evidence type="ECO:0000256" key="1">
    <source>
        <dbReference type="ARBA" id="ARBA00004496"/>
    </source>
</evidence>
<keyword evidence="6 13" id="KW-0285">Flavoprotein</keyword>
<dbReference type="Pfam" id="PF07992">
    <property type="entry name" value="Pyr_redox_2"/>
    <property type="match status" value="1"/>
</dbReference>
<dbReference type="PANTHER" id="PTHR22912:SF217">
    <property type="entry name" value="DIHYDROLIPOYL DEHYDROGENASE"/>
    <property type="match status" value="1"/>
</dbReference>
<keyword evidence="17" id="KW-1185">Reference proteome</keyword>
<dbReference type="Gene3D" id="3.30.390.30">
    <property type="match status" value="1"/>
</dbReference>
<dbReference type="RefSeq" id="WP_308475071.1">
    <property type="nucleotide sequence ID" value="NZ_OY726394.1"/>
</dbReference>
<dbReference type="InterPro" id="IPR001100">
    <property type="entry name" value="Pyr_nuc-diS_OxRdtase"/>
</dbReference>
<comment type="cofactor">
    <cofactor evidence="13">
        <name>FAD</name>
        <dbReference type="ChEBI" id="CHEBI:57692"/>
    </cofactor>
    <text evidence="13">Binds 1 FAD per subunit.</text>
</comment>
<gene>
    <name evidence="16" type="primary">lpdA</name>
    <name evidence="16" type="ORF">MU0083_000398</name>
</gene>
<dbReference type="Proteomes" id="UP001190336">
    <property type="component" value="Chromosome"/>
</dbReference>
<evidence type="ECO:0000256" key="10">
    <source>
        <dbReference type="ARBA" id="ARBA00023157"/>
    </source>
</evidence>
<name>A0ABN9MRB5_9MYCO</name>
<keyword evidence="11 13" id="KW-0676">Redox-active center</keyword>
<comment type="subcellular location">
    <subcellularLocation>
        <location evidence="1">Cytoplasm</location>
    </subcellularLocation>
</comment>
<dbReference type="NCBIfam" id="TIGR01350">
    <property type="entry name" value="lipoamide_DH"/>
    <property type="match status" value="1"/>
</dbReference>
<keyword evidence="9 13" id="KW-0520">NAD</keyword>
<evidence type="ECO:0000256" key="6">
    <source>
        <dbReference type="ARBA" id="ARBA00022630"/>
    </source>
</evidence>
<dbReference type="EMBL" id="OY726394">
    <property type="protein sequence ID" value="CAJ1493598.1"/>
    <property type="molecule type" value="Genomic_DNA"/>
</dbReference>
<keyword evidence="5" id="KW-0963">Cytoplasm</keyword>